<reference evidence="3" key="1">
    <citation type="journal article" date="2015" name="PLoS Genet.">
        <title>Genome Sequence and Transcriptome Analyses of Chrysochromulina tobin: Metabolic Tools for Enhanced Algal Fitness in the Prominent Order Prymnesiales (Haptophyceae).</title>
        <authorList>
            <person name="Hovde B.T."/>
            <person name="Deodato C.R."/>
            <person name="Hunsperger H.M."/>
            <person name="Ryken S.A."/>
            <person name="Yost W."/>
            <person name="Jha R.K."/>
            <person name="Patterson J."/>
            <person name="Monnat R.J. Jr."/>
            <person name="Barlow S.B."/>
            <person name="Starkenburg S.R."/>
            <person name="Cattolico R.A."/>
        </authorList>
    </citation>
    <scope>NUCLEOTIDE SEQUENCE</scope>
    <source>
        <strain evidence="3">CCMP291</strain>
    </source>
</reference>
<dbReference type="EMBL" id="JWZX01003264">
    <property type="protein sequence ID" value="KOO22637.1"/>
    <property type="molecule type" value="Genomic_DNA"/>
</dbReference>
<name>A0A0M0J8G5_9EUKA</name>
<evidence type="ECO:0000313" key="2">
    <source>
        <dbReference type="EMBL" id="KOO22637.1"/>
    </source>
</evidence>
<evidence type="ECO:0000313" key="3">
    <source>
        <dbReference type="Proteomes" id="UP000037460"/>
    </source>
</evidence>
<feature type="region of interest" description="Disordered" evidence="1">
    <location>
        <begin position="185"/>
        <end position="221"/>
    </location>
</feature>
<accession>A0A0M0J8G5</accession>
<evidence type="ECO:0000256" key="1">
    <source>
        <dbReference type="SAM" id="MobiDB-lite"/>
    </source>
</evidence>
<organism evidence="2 3">
    <name type="scientific">Chrysochromulina tobinii</name>
    <dbReference type="NCBI Taxonomy" id="1460289"/>
    <lineage>
        <taxon>Eukaryota</taxon>
        <taxon>Haptista</taxon>
        <taxon>Haptophyta</taxon>
        <taxon>Prymnesiophyceae</taxon>
        <taxon>Prymnesiales</taxon>
        <taxon>Chrysochromulinaceae</taxon>
        <taxon>Chrysochromulina</taxon>
    </lineage>
</organism>
<sequence length="345" mass="37474">MAGSNSHPGAEAARQAAPEVATALELWHRSGLTEAASSLAADLSLHAHTLAHHLSKSMPKSPEGELLPGITQMPPHLAVVELCTPAHLECFRRIATWGDVTPEPSGPGTNQVPTGVGLGLRSGVSKNVPAASASMSSAAPPNTQWAQLLAQQLLCTLWRLYRCGALTVPMDPEVQQTAELLEHQHRRARQAQLEQERRERIGQPSPPPPGPDDIPDERDSPYYGRHLRAVCVLQALHRQRQLQVQKQKQQAALHRLGHEQKQLAKRTTGAAAPTFTMATSNPKPAKRPAPQGALHRLGQERPAGPKLPFLTALIVPPKAHFKDGEVPRMELYHSENAPGYVHFSS</sequence>
<proteinExistence type="predicted"/>
<dbReference type="AlphaFoldDB" id="A0A0M0J8G5"/>
<keyword evidence="3" id="KW-1185">Reference proteome</keyword>
<dbReference type="Proteomes" id="UP000037460">
    <property type="component" value="Unassembled WGS sequence"/>
</dbReference>
<gene>
    <name evidence="2" type="ORF">Ctob_003390</name>
</gene>
<protein>
    <submittedName>
        <fullName evidence="2">Uncharacterized protein</fullName>
    </submittedName>
</protein>
<comment type="caution">
    <text evidence="2">The sequence shown here is derived from an EMBL/GenBank/DDBJ whole genome shotgun (WGS) entry which is preliminary data.</text>
</comment>